<dbReference type="InterPro" id="IPR002347">
    <property type="entry name" value="SDR_fam"/>
</dbReference>
<sequence length="254" mass="27030">MDMGVSGRTALVTGSTLGIGYATAVALAREGAEVVLNGRDTTRLTTAADRLRQEVPDAVVHLAPGDVGTPEGVAAIIAQAPRVDILVNNAGIASFGDLLEVPDEDWSHHFEVHVLSGLRLARHYLPAMRTRDFGRIIFTSSEAAVEPDPTLPHYSVTKAAALALARNLAHLTRDTGVTVNSVLVGPTRTEAVEELLADLDEEAYFRDQRPTALLRRLARPDEVADLVVFLASPRSALTNGAAVRAEGGHLHATI</sequence>
<name>A0ABS5A711_9PSEU</name>
<accession>A0ABS5A711</accession>
<dbReference type="PANTHER" id="PTHR42879:SF6">
    <property type="entry name" value="NADPH-DEPENDENT REDUCTASE BACG"/>
    <property type="match status" value="1"/>
</dbReference>
<dbReference type="InterPro" id="IPR020904">
    <property type="entry name" value="Sc_DH/Rdtase_CS"/>
</dbReference>
<evidence type="ECO:0000259" key="2">
    <source>
        <dbReference type="SMART" id="SM00822"/>
    </source>
</evidence>
<protein>
    <submittedName>
        <fullName evidence="3">NAD(P)-dependent dehydrogenase (Short-subunit alcohol dehydrogenase family)</fullName>
    </submittedName>
</protein>
<dbReference type="InterPro" id="IPR057326">
    <property type="entry name" value="KR_dom"/>
</dbReference>
<keyword evidence="4" id="KW-1185">Reference proteome</keyword>
<dbReference type="PRINTS" id="PR00080">
    <property type="entry name" value="SDRFAMILY"/>
</dbReference>
<gene>
    <name evidence="3" type="ORF">JOF53_001259</name>
</gene>
<dbReference type="SUPFAM" id="SSF51735">
    <property type="entry name" value="NAD(P)-binding Rossmann-fold domains"/>
    <property type="match status" value="1"/>
</dbReference>
<dbReference type="EMBL" id="JAGIOO010000001">
    <property type="protein sequence ID" value="MBP2472387.1"/>
    <property type="molecule type" value="Genomic_DNA"/>
</dbReference>
<dbReference type="CDD" id="cd05233">
    <property type="entry name" value="SDR_c"/>
    <property type="match status" value="1"/>
</dbReference>
<dbReference type="InterPro" id="IPR036291">
    <property type="entry name" value="NAD(P)-bd_dom_sf"/>
</dbReference>
<feature type="domain" description="Ketoreductase" evidence="2">
    <location>
        <begin position="8"/>
        <end position="188"/>
    </location>
</feature>
<dbReference type="Gene3D" id="3.40.50.720">
    <property type="entry name" value="NAD(P)-binding Rossmann-like Domain"/>
    <property type="match status" value="1"/>
</dbReference>
<dbReference type="Proteomes" id="UP001519363">
    <property type="component" value="Unassembled WGS sequence"/>
</dbReference>
<evidence type="ECO:0000313" key="3">
    <source>
        <dbReference type="EMBL" id="MBP2472387.1"/>
    </source>
</evidence>
<proteinExistence type="inferred from homology"/>
<dbReference type="InterPro" id="IPR050259">
    <property type="entry name" value="SDR"/>
</dbReference>
<evidence type="ECO:0000313" key="4">
    <source>
        <dbReference type="Proteomes" id="UP001519363"/>
    </source>
</evidence>
<dbReference type="Pfam" id="PF13561">
    <property type="entry name" value="adh_short_C2"/>
    <property type="match status" value="1"/>
</dbReference>
<organism evidence="3 4">
    <name type="scientific">Crossiella equi</name>
    <dbReference type="NCBI Taxonomy" id="130796"/>
    <lineage>
        <taxon>Bacteria</taxon>
        <taxon>Bacillati</taxon>
        <taxon>Actinomycetota</taxon>
        <taxon>Actinomycetes</taxon>
        <taxon>Pseudonocardiales</taxon>
        <taxon>Pseudonocardiaceae</taxon>
        <taxon>Crossiella</taxon>
    </lineage>
</organism>
<comment type="caution">
    <text evidence="3">The sequence shown here is derived from an EMBL/GenBank/DDBJ whole genome shotgun (WGS) entry which is preliminary data.</text>
</comment>
<reference evidence="3 4" key="1">
    <citation type="submission" date="2021-03" db="EMBL/GenBank/DDBJ databases">
        <title>Sequencing the genomes of 1000 actinobacteria strains.</title>
        <authorList>
            <person name="Klenk H.-P."/>
        </authorList>
    </citation>
    <scope>NUCLEOTIDE SEQUENCE [LARGE SCALE GENOMIC DNA]</scope>
    <source>
        <strain evidence="3 4">DSM 44580</strain>
    </source>
</reference>
<dbReference type="SMART" id="SM00822">
    <property type="entry name" value="PKS_KR"/>
    <property type="match status" value="1"/>
</dbReference>
<evidence type="ECO:0000256" key="1">
    <source>
        <dbReference type="ARBA" id="ARBA00006484"/>
    </source>
</evidence>
<comment type="similarity">
    <text evidence="1">Belongs to the short-chain dehydrogenases/reductases (SDR) family.</text>
</comment>
<dbReference type="RefSeq" id="WP_086785380.1">
    <property type="nucleotide sequence ID" value="NZ_JAGIOO010000001.1"/>
</dbReference>
<dbReference type="PROSITE" id="PS00061">
    <property type="entry name" value="ADH_SHORT"/>
    <property type="match status" value="1"/>
</dbReference>
<dbReference type="PRINTS" id="PR00081">
    <property type="entry name" value="GDHRDH"/>
</dbReference>
<dbReference type="PANTHER" id="PTHR42879">
    <property type="entry name" value="3-OXOACYL-(ACYL-CARRIER-PROTEIN) REDUCTASE"/>
    <property type="match status" value="1"/>
</dbReference>